<evidence type="ECO:0000256" key="6">
    <source>
        <dbReference type="SAM" id="Phobius"/>
    </source>
</evidence>
<dbReference type="EMBL" id="MDYQ01000479">
    <property type="protein sequence ID" value="PRP74259.1"/>
    <property type="molecule type" value="Genomic_DNA"/>
</dbReference>
<evidence type="ECO:0000256" key="3">
    <source>
        <dbReference type="ARBA" id="ARBA00022692"/>
    </source>
</evidence>
<dbReference type="GO" id="GO:0016020">
    <property type="term" value="C:membrane"/>
    <property type="evidence" value="ECO:0007669"/>
    <property type="project" value="UniProtKB-SubCell"/>
</dbReference>
<feature type="transmembrane region" description="Helical" evidence="6">
    <location>
        <begin position="388"/>
        <end position="403"/>
    </location>
</feature>
<evidence type="ECO:0000256" key="2">
    <source>
        <dbReference type="ARBA" id="ARBA00009310"/>
    </source>
</evidence>
<evidence type="ECO:0000256" key="1">
    <source>
        <dbReference type="ARBA" id="ARBA00004141"/>
    </source>
</evidence>
<evidence type="ECO:0000256" key="4">
    <source>
        <dbReference type="ARBA" id="ARBA00022989"/>
    </source>
</evidence>
<evidence type="ECO:0000256" key="5">
    <source>
        <dbReference type="ARBA" id="ARBA00023136"/>
    </source>
</evidence>
<keyword evidence="5 6" id="KW-0472">Membrane</keyword>
<reference evidence="7 8" key="1">
    <citation type="journal article" date="2018" name="Genome Biol. Evol.">
        <title>Multiple Roots of Fruiting Body Formation in Amoebozoa.</title>
        <authorList>
            <person name="Hillmann F."/>
            <person name="Forbes G."/>
            <person name="Novohradska S."/>
            <person name="Ferling I."/>
            <person name="Riege K."/>
            <person name="Groth M."/>
            <person name="Westermann M."/>
            <person name="Marz M."/>
            <person name="Spaller T."/>
            <person name="Winckler T."/>
            <person name="Schaap P."/>
            <person name="Glockner G."/>
        </authorList>
    </citation>
    <scope>NUCLEOTIDE SEQUENCE [LARGE SCALE GENOMIC DNA]</scope>
    <source>
        <strain evidence="7 8">Jena</strain>
    </source>
</reference>
<comment type="caution">
    <text evidence="7">The sequence shown here is derived from an EMBL/GenBank/DDBJ whole genome shotgun (WGS) entry which is preliminary data.</text>
</comment>
<dbReference type="PANTHER" id="PTHR21347">
    <property type="entry name" value="CLEFT LIP AND PALATE ASSOCIATED TRANSMEMBRANE PROTEIN-RELATED"/>
    <property type="match status" value="1"/>
</dbReference>
<protein>
    <submittedName>
        <fullName evidence="7">Uncharacterized protein</fullName>
    </submittedName>
</protein>
<dbReference type="PANTHER" id="PTHR21347:SF0">
    <property type="entry name" value="LIPID SCRAMBLASE CLPTM1L"/>
    <property type="match status" value="1"/>
</dbReference>
<dbReference type="STRING" id="1890364.A0A2P6MRC9"/>
<proteinExistence type="inferred from homology"/>
<feature type="transmembrane region" description="Helical" evidence="6">
    <location>
        <begin position="466"/>
        <end position="485"/>
    </location>
</feature>
<evidence type="ECO:0000313" key="7">
    <source>
        <dbReference type="EMBL" id="PRP74259.1"/>
    </source>
</evidence>
<dbReference type="GO" id="GO:0012505">
    <property type="term" value="C:endomembrane system"/>
    <property type="evidence" value="ECO:0007669"/>
    <property type="project" value="TreeGrafter"/>
</dbReference>
<feature type="transmembrane region" description="Helical" evidence="6">
    <location>
        <begin position="491"/>
        <end position="512"/>
    </location>
</feature>
<dbReference type="InParanoid" id="A0A2P6MRC9"/>
<dbReference type="AlphaFoldDB" id="A0A2P6MRC9"/>
<comment type="similarity">
    <text evidence="2">Belongs to the CLPTM1 family.</text>
</comment>
<keyword evidence="8" id="KW-1185">Reference proteome</keyword>
<evidence type="ECO:0000313" key="8">
    <source>
        <dbReference type="Proteomes" id="UP000241769"/>
    </source>
</evidence>
<keyword evidence="3 6" id="KW-0812">Transmembrane</keyword>
<accession>A0A2P6MRC9</accession>
<sequence>MSDGARPTPTGEPARNEQQTSWFQTISRMLLIYFAITFFFKKGQQATTTDQKTGKVVSSPGVLTNLYRGGEMMDLLIYMSPEETFTNFRDEESILWKEKGIVYEQSPWSVGQSILCLFNGGCENTDKREKLVSFPVPRTLRDNGTLYAHVYFVREGYTIDPSHPNYQSRAVLYGRHGKQIEDVESEGAQALNKHMPQRKEVVKKNLISGEIQNEAIAQAQMNITDKFIIVNHWKTNLTINLVADQTAYPKGGIPPQFSKHMRFDREVEHYYPVVFFNEFWLFKDHHIAINNTVETLSLTLSYETISFIKWTMFIQIEESLSMQKSMGTSQEGDSEEMKRMFTDTNPYLLALTIVVSTLHSVFDFLAFKNDIAFWKNKKTFEGMSVRSMMLNCVFQVIIFLYLLDNSAETNWLIVISSGVGLFIEFWKLKKAMIIEIDWSQRIPIRIRDRESYAAETREYDMMAMKYLSWALYPLIVCYAIYSLLYDSHKSWYSFVLGTLTGCVYTFGFIMMCPQLFINYKLKSVAHLPFRSFMYKALNTVIDDLFAFIIKMPLLRRLSCFSDDIVFLIFLYQRWIYPVDKSRVNEFGQGGEEETAVEGADKAALIEGKEAQSKKED</sequence>
<name>A0A2P6MRC9_9EUKA</name>
<dbReference type="OrthoDB" id="378564at2759"/>
<dbReference type="Proteomes" id="UP000241769">
    <property type="component" value="Unassembled WGS sequence"/>
</dbReference>
<dbReference type="Pfam" id="PF05602">
    <property type="entry name" value="CLPTM1"/>
    <property type="match status" value="1"/>
</dbReference>
<dbReference type="InterPro" id="IPR008429">
    <property type="entry name" value="CLPTM1"/>
</dbReference>
<comment type="subcellular location">
    <subcellularLocation>
        <location evidence="1">Membrane</location>
        <topology evidence="1">Multi-pass membrane protein</topology>
    </subcellularLocation>
</comment>
<feature type="transmembrane region" description="Helical" evidence="6">
    <location>
        <begin position="347"/>
        <end position="367"/>
    </location>
</feature>
<keyword evidence="4 6" id="KW-1133">Transmembrane helix</keyword>
<dbReference type="FunCoup" id="A0A2P6MRC9">
    <property type="interactions" value="903"/>
</dbReference>
<organism evidence="7 8">
    <name type="scientific">Planoprotostelium fungivorum</name>
    <dbReference type="NCBI Taxonomy" id="1890364"/>
    <lineage>
        <taxon>Eukaryota</taxon>
        <taxon>Amoebozoa</taxon>
        <taxon>Evosea</taxon>
        <taxon>Variosea</taxon>
        <taxon>Cavosteliida</taxon>
        <taxon>Cavosteliaceae</taxon>
        <taxon>Planoprotostelium</taxon>
    </lineage>
</organism>
<gene>
    <name evidence="7" type="ORF">PROFUN_12006</name>
</gene>